<gene>
    <name evidence="1" type="ORF">ATJ88_2201</name>
</gene>
<name>A0A2A9EWV6_9MICO</name>
<accession>A0A2A9EWV6</accession>
<dbReference type="Proteomes" id="UP000224130">
    <property type="component" value="Unassembled WGS sequence"/>
</dbReference>
<reference evidence="1 2" key="1">
    <citation type="submission" date="2017-10" db="EMBL/GenBank/DDBJ databases">
        <title>Sequencing the genomes of 1000 actinobacteria strains.</title>
        <authorList>
            <person name="Klenk H.-P."/>
        </authorList>
    </citation>
    <scope>NUCLEOTIDE SEQUENCE [LARGE SCALE GENOMIC DNA]</scope>
    <source>
        <strain evidence="1 2">DSM 21863</strain>
    </source>
</reference>
<dbReference type="EMBL" id="PDJJ01000001">
    <property type="protein sequence ID" value="PFG43504.1"/>
    <property type="molecule type" value="Genomic_DNA"/>
</dbReference>
<organism evidence="1 2">
    <name type="scientific">Isoptericola jiangsuensis</name>
    <dbReference type="NCBI Taxonomy" id="548579"/>
    <lineage>
        <taxon>Bacteria</taxon>
        <taxon>Bacillati</taxon>
        <taxon>Actinomycetota</taxon>
        <taxon>Actinomycetes</taxon>
        <taxon>Micrococcales</taxon>
        <taxon>Promicromonosporaceae</taxon>
        <taxon>Isoptericola</taxon>
    </lineage>
</organism>
<sequence>MCHDRVVHVLLVTADDASADLAALWSGAAPRCTVDGVVLPPPSRTVHPGPDVATAPAGVFVPTTALGLGSVTAPPVPTALARLHEQVGAADLVVVHVAVLDTAALHDGPVAEAARAAAPHAVPVVVLTGEDRTTRRALAAAGVAGAHDVGDPVDPGRVARVARTWCPAPRTDATGPV</sequence>
<proteinExistence type="predicted"/>
<protein>
    <recommendedName>
        <fullName evidence="3">Response regulatory domain-containing protein</fullName>
    </recommendedName>
</protein>
<evidence type="ECO:0008006" key="3">
    <source>
        <dbReference type="Google" id="ProtNLM"/>
    </source>
</evidence>
<comment type="caution">
    <text evidence="1">The sequence shown here is derived from an EMBL/GenBank/DDBJ whole genome shotgun (WGS) entry which is preliminary data.</text>
</comment>
<dbReference type="AlphaFoldDB" id="A0A2A9EWV6"/>
<keyword evidence="2" id="KW-1185">Reference proteome</keyword>
<evidence type="ECO:0000313" key="2">
    <source>
        <dbReference type="Proteomes" id="UP000224130"/>
    </source>
</evidence>
<evidence type="ECO:0000313" key="1">
    <source>
        <dbReference type="EMBL" id="PFG43504.1"/>
    </source>
</evidence>